<dbReference type="InterPro" id="IPR050511">
    <property type="entry name" value="AMPK_gamma/SDS23_families"/>
</dbReference>
<name>A0A7S2TLT4_9EUKA</name>
<evidence type="ECO:0000256" key="1">
    <source>
        <dbReference type="ARBA" id="ARBA00022737"/>
    </source>
</evidence>
<feature type="domain" description="CBS" evidence="4">
    <location>
        <begin position="15"/>
        <end position="75"/>
    </location>
</feature>
<dbReference type="InterPro" id="IPR000644">
    <property type="entry name" value="CBS_dom"/>
</dbReference>
<dbReference type="PANTHER" id="PTHR13780">
    <property type="entry name" value="AMP-ACTIVATED PROTEIN KINASE, GAMMA REGULATORY SUBUNIT"/>
    <property type="match status" value="1"/>
</dbReference>
<dbReference type="PANTHER" id="PTHR13780:SF128">
    <property type="entry name" value="CBS DOMAIN-CONTAINING PROTEIN"/>
    <property type="match status" value="1"/>
</dbReference>
<organism evidence="5">
    <name type="scientific">Lotharella oceanica</name>
    <dbReference type="NCBI Taxonomy" id="641309"/>
    <lineage>
        <taxon>Eukaryota</taxon>
        <taxon>Sar</taxon>
        <taxon>Rhizaria</taxon>
        <taxon>Cercozoa</taxon>
        <taxon>Chlorarachniophyceae</taxon>
        <taxon>Lotharella</taxon>
    </lineage>
</organism>
<dbReference type="Pfam" id="PF00571">
    <property type="entry name" value="CBS"/>
    <property type="match status" value="3"/>
</dbReference>
<dbReference type="Gene3D" id="3.10.580.10">
    <property type="entry name" value="CBS-domain"/>
    <property type="match status" value="2"/>
</dbReference>
<sequence>MTSFLDTVRVGEAVAAPSELHTIDGQQSIAAALRKLEMYKVLSLPVVTTTRSSSKYLGTVSAADILLHLLFSEQFISALEELEKEKLSIKDFGHDIDDILQKPVKSLLGQRPESKLLFLVGPGAPLSTVVGHFAQGVHRVLVGTRSEAPSKHRLFSQSDAVRYLRRHLTHELVAPTARLTLEELGLAAAPQTMVTVSANDTALKAFQTLMSTRWTRKSSFNSTADDKCVWDLSALPVLDSKSRVVGTVSQSDLRGMAAENLHELLLPVLSFCEKRAGKKKPDTHHQVTVTPETTIGESISKVVDRRVHRAWIVDDGRLAGVLSLTDILSRFSTVDFSYLSYYQRSRL</sequence>
<accession>A0A7S2TLT4</accession>
<evidence type="ECO:0000256" key="3">
    <source>
        <dbReference type="PROSITE-ProRule" id="PRU00703"/>
    </source>
</evidence>
<dbReference type="PROSITE" id="PS51371">
    <property type="entry name" value="CBS"/>
    <property type="match status" value="3"/>
</dbReference>
<evidence type="ECO:0000256" key="2">
    <source>
        <dbReference type="ARBA" id="ARBA00023122"/>
    </source>
</evidence>
<dbReference type="SMART" id="SM00116">
    <property type="entry name" value="CBS"/>
    <property type="match status" value="3"/>
</dbReference>
<evidence type="ECO:0000259" key="4">
    <source>
        <dbReference type="PROSITE" id="PS51371"/>
    </source>
</evidence>
<feature type="domain" description="CBS" evidence="4">
    <location>
        <begin position="188"/>
        <end position="264"/>
    </location>
</feature>
<dbReference type="SUPFAM" id="SSF54631">
    <property type="entry name" value="CBS-domain pair"/>
    <property type="match status" value="2"/>
</dbReference>
<feature type="domain" description="CBS" evidence="4">
    <location>
        <begin position="282"/>
        <end position="337"/>
    </location>
</feature>
<evidence type="ECO:0000313" key="5">
    <source>
        <dbReference type="EMBL" id="CAD9758040.1"/>
    </source>
</evidence>
<keyword evidence="1" id="KW-0677">Repeat</keyword>
<dbReference type="AlphaFoldDB" id="A0A7S2TLT4"/>
<dbReference type="EMBL" id="HBHP01011282">
    <property type="protein sequence ID" value="CAD9758040.1"/>
    <property type="molecule type" value="Transcribed_RNA"/>
</dbReference>
<proteinExistence type="predicted"/>
<reference evidence="5" key="1">
    <citation type="submission" date="2021-01" db="EMBL/GenBank/DDBJ databases">
        <authorList>
            <person name="Corre E."/>
            <person name="Pelletier E."/>
            <person name="Niang G."/>
            <person name="Scheremetjew M."/>
            <person name="Finn R."/>
            <person name="Kale V."/>
            <person name="Holt S."/>
            <person name="Cochrane G."/>
            <person name="Meng A."/>
            <person name="Brown T."/>
            <person name="Cohen L."/>
        </authorList>
    </citation>
    <scope>NUCLEOTIDE SEQUENCE</scope>
    <source>
        <strain evidence="5">CCMP622</strain>
    </source>
</reference>
<gene>
    <name evidence="5" type="ORF">LSP00402_LOCUS6987</name>
</gene>
<protein>
    <recommendedName>
        <fullName evidence="4">CBS domain-containing protein</fullName>
    </recommendedName>
</protein>
<dbReference type="InterPro" id="IPR046342">
    <property type="entry name" value="CBS_dom_sf"/>
</dbReference>
<keyword evidence="2 3" id="KW-0129">CBS domain</keyword>